<evidence type="ECO:0000256" key="6">
    <source>
        <dbReference type="ARBA" id="ARBA00023237"/>
    </source>
</evidence>
<dbReference type="GO" id="GO:0044718">
    <property type="term" value="P:siderophore transmembrane transport"/>
    <property type="evidence" value="ECO:0007669"/>
    <property type="project" value="TreeGrafter"/>
</dbReference>
<dbReference type="PROSITE" id="PS52016">
    <property type="entry name" value="TONB_DEPENDENT_REC_3"/>
    <property type="match status" value="1"/>
</dbReference>
<dbReference type="InterPro" id="IPR036942">
    <property type="entry name" value="Beta-barrel_TonB_sf"/>
</dbReference>
<evidence type="ECO:0000256" key="7">
    <source>
        <dbReference type="PROSITE-ProRule" id="PRU01360"/>
    </source>
</evidence>
<dbReference type="SUPFAM" id="SSF56935">
    <property type="entry name" value="Porins"/>
    <property type="match status" value="1"/>
</dbReference>
<dbReference type="GO" id="GO:0009279">
    <property type="term" value="C:cell outer membrane"/>
    <property type="evidence" value="ECO:0007669"/>
    <property type="project" value="UniProtKB-SubCell"/>
</dbReference>
<keyword evidence="6 7" id="KW-0998">Cell outer membrane</keyword>
<feature type="signal peptide" evidence="8">
    <location>
        <begin position="1"/>
        <end position="21"/>
    </location>
</feature>
<proteinExistence type="inferred from homology"/>
<feature type="domain" description="TonB-dependent receptor plug" evidence="9">
    <location>
        <begin position="39"/>
        <end position="147"/>
    </location>
</feature>
<keyword evidence="11" id="KW-1185">Reference proteome</keyword>
<keyword evidence="2 7" id="KW-0813">Transport</keyword>
<evidence type="ECO:0000256" key="8">
    <source>
        <dbReference type="SAM" id="SignalP"/>
    </source>
</evidence>
<dbReference type="AlphaFoldDB" id="A0A5R9GT17"/>
<dbReference type="Gene3D" id="2.40.170.20">
    <property type="entry name" value="TonB-dependent receptor, beta-barrel domain"/>
    <property type="match status" value="1"/>
</dbReference>
<keyword evidence="5 7" id="KW-0472">Membrane</keyword>
<evidence type="ECO:0000256" key="3">
    <source>
        <dbReference type="ARBA" id="ARBA00022452"/>
    </source>
</evidence>
<comment type="caution">
    <text evidence="10">The sequence shown here is derived from an EMBL/GenBank/DDBJ whole genome shotgun (WGS) entry which is preliminary data.</text>
</comment>
<comment type="subcellular location">
    <subcellularLocation>
        <location evidence="1 7">Cell outer membrane</location>
        <topology evidence="1 7">Multi-pass membrane protein</topology>
    </subcellularLocation>
</comment>
<evidence type="ECO:0000313" key="11">
    <source>
        <dbReference type="Proteomes" id="UP000306585"/>
    </source>
</evidence>
<dbReference type="EMBL" id="VBRY01000002">
    <property type="protein sequence ID" value="TLS68738.1"/>
    <property type="molecule type" value="Genomic_DNA"/>
</dbReference>
<protein>
    <submittedName>
        <fullName evidence="10">TonB-dependent receptor</fullName>
    </submittedName>
</protein>
<accession>A0A5R9GT17</accession>
<dbReference type="InterPro" id="IPR037066">
    <property type="entry name" value="Plug_dom_sf"/>
</dbReference>
<evidence type="ECO:0000256" key="1">
    <source>
        <dbReference type="ARBA" id="ARBA00004571"/>
    </source>
</evidence>
<dbReference type="PANTHER" id="PTHR30069">
    <property type="entry name" value="TONB-DEPENDENT OUTER MEMBRANE RECEPTOR"/>
    <property type="match status" value="1"/>
</dbReference>
<dbReference type="Gene3D" id="2.170.130.10">
    <property type="entry name" value="TonB-dependent receptor, plug domain"/>
    <property type="match status" value="1"/>
</dbReference>
<feature type="chain" id="PRO_5024406585" evidence="8">
    <location>
        <begin position="22"/>
        <end position="630"/>
    </location>
</feature>
<organism evidence="10 11">
    <name type="scientific">Mariprofundus erugo</name>
    <dbReference type="NCBI Taxonomy" id="2528639"/>
    <lineage>
        <taxon>Bacteria</taxon>
        <taxon>Pseudomonadati</taxon>
        <taxon>Pseudomonadota</taxon>
        <taxon>Candidatius Mariprofundia</taxon>
        <taxon>Mariprofundales</taxon>
        <taxon>Mariprofundaceae</taxon>
        <taxon>Mariprofundus</taxon>
    </lineage>
</organism>
<dbReference type="InterPro" id="IPR012910">
    <property type="entry name" value="Plug_dom"/>
</dbReference>
<evidence type="ECO:0000256" key="4">
    <source>
        <dbReference type="ARBA" id="ARBA00022692"/>
    </source>
</evidence>
<name>A0A5R9GT17_9PROT</name>
<evidence type="ECO:0000313" key="10">
    <source>
        <dbReference type="EMBL" id="TLS68738.1"/>
    </source>
</evidence>
<dbReference type="RefSeq" id="WP_138238357.1">
    <property type="nucleotide sequence ID" value="NZ_VBRY01000002.1"/>
</dbReference>
<keyword evidence="8" id="KW-0732">Signal</keyword>
<keyword evidence="3 7" id="KW-1134">Transmembrane beta strand</keyword>
<dbReference type="Pfam" id="PF07715">
    <property type="entry name" value="Plug"/>
    <property type="match status" value="1"/>
</dbReference>
<sequence length="630" mass="67855">MTYKPLIATSLLIAMTTSAQAADLGEINVTANRTEASTSTSPHTVTIIERKVIEQSHAENVVELLKGQPGIVVSDSSGIGAKAQVDLGGFGESAASNSVVLVDGRRINSPDLSGTDWTQIPVDQIERIEIMHSGGSVLYGQGAVGGVINIITRIPEDGGNISVEGGSFATVGSRVRAGATTGKIRMEGNFSGLKSDGYRKNSKIERYDGGLRGEIDLSEAATLYFSGNHHIDRTGLPGPLTQAQMQANRKQSLTPANYANATDDFINAGVMADIGAVHIDLPASYRKRDNNAVYGAFTMNGKLNTLSLRPKFDFEQAIAGITSHLVGGSDIERTTGTFGGIKSRRNTAGYYGFATLSDADGRFAISGGYRGENSRDQLMQGGNSSISNHKGVYDIGLTATLGGFHLGINHSTSVRMPLVDERFDWFTGNWNQALRMQTGKHVGISGRYGNDHSYAELTFSRAELTDEIFFNPLTFANENYNARTRHDVMMLSGRWDAGQLLKFGGNITRNHASFRGGIYAGKVIPAVARMRAGADWTADWSKQVQSILKLTYVGPSYLISDQANARPQLPAYLLVDTVLNFSLKNMELFVRVDNLTNKQYSSYGVTSAFAGDNYYPAAGIGVRAGASYHF</sequence>
<evidence type="ECO:0000256" key="5">
    <source>
        <dbReference type="ARBA" id="ARBA00023136"/>
    </source>
</evidence>
<dbReference type="Proteomes" id="UP000306585">
    <property type="component" value="Unassembled WGS sequence"/>
</dbReference>
<evidence type="ECO:0000256" key="2">
    <source>
        <dbReference type="ARBA" id="ARBA00022448"/>
    </source>
</evidence>
<dbReference type="InterPro" id="IPR039426">
    <property type="entry name" value="TonB-dep_rcpt-like"/>
</dbReference>
<evidence type="ECO:0000259" key="9">
    <source>
        <dbReference type="Pfam" id="PF07715"/>
    </source>
</evidence>
<comment type="similarity">
    <text evidence="7">Belongs to the TonB-dependent receptor family.</text>
</comment>
<keyword evidence="10" id="KW-0675">Receptor</keyword>
<gene>
    <name evidence="10" type="ORF">FEF65_03310</name>
</gene>
<dbReference type="PANTHER" id="PTHR30069:SF27">
    <property type="entry name" value="BLL4766 PROTEIN"/>
    <property type="match status" value="1"/>
</dbReference>
<keyword evidence="4 7" id="KW-0812">Transmembrane</keyword>
<dbReference type="GO" id="GO:0015344">
    <property type="term" value="F:siderophore uptake transmembrane transporter activity"/>
    <property type="evidence" value="ECO:0007669"/>
    <property type="project" value="TreeGrafter"/>
</dbReference>
<reference evidence="10 11" key="1">
    <citation type="journal article" date="2019" name="Appl. Environ. Microbiol.">
        <title>Environmental Evidence and Genomic Insight of Iron-oxidizing Bacteria Preference Towards More Corrosion Resistant Stainless Steel at Higher Salinities.</title>
        <authorList>
            <person name="Garrison C.E."/>
            <person name="Price K.A."/>
            <person name="Field E.K."/>
        </authorList>
    </citation>
    <scope>NUCLEOTIDE SEQUENCE [LARGE SCALE GENOMIC DNA]</scope>
    <source>
        <strain evidence="10 11">P3</strain>
    </source>
</reference>